<name>A0ABN1T469_9ACTN</name>
<dbReference type="EMBL" id="BAAAHU010000053">
    <property type="protein sequence ID" value="GAA1014424.1"/>
    <property type="molecule type" value="Genomic_DNA"/>
</dbReference>
<protein>
    <recommendedName>
        <fullName evidence="4">Secreted protein</fullName>
    </recommendedName>
</protein>
<evidence type="ECO:0000313" key="2">
    <source>
        <dbReference type="EMBL" id="GAA1014424.1"/>
    </source>
</evidence>
<dbReference type="Proteomes" id="UP001501072">
    <property type="component" value="Unassembled WGS sequence"/>
</dbReference>
<organism evidence="2 3">
    <name type="scientific">Streptomyces thermogriseus</name>
    <dbReference type="NCBI Taxonomy" id="75292"/>
    <lineage>
        <taxon>Bacteria</taxon>
        <taxon>Bacillati</taxon>
        <taxon>Actinomycetota</taxon>
        <taxon>Actinomycetes</taxon>
        <taxon>Kitasatosporales</taxon>
        <taxon>Streptomycetaceae</taxon>
        <taxon>Streptomyces</taxon>
    </lineage>
</organism>
<keyword evidence="1" id="KW-0812">Transmembrane</keyword>
<sequence>MGESRRREHLRRAMLSGAVGGASAAVVEVVATLSEASLPWWAVVGTGLLVAVLAGWSGAQLGRIAGVRKEALEPGERVIGTYVVLPPFKEHTPPDPHEGPQYELLVTTRGLHLWERSALLWRYPWTELRVLTDGPRLRIYHEGREAGTMLLRAGAAQETRLIAARYAAA</sequence>
<evidence type="ECO:0000256" key="1">
    <source>
        <dbReference type="SAM" id="Phobius"/>
    </source>
</evidence>
<reference evidence="2 3" key="1">
    <citation type="journal article" date="2019" name="Int. J. Syst. Evol. Microbiol.">
        <title>The Global Catalogue of Microorganisms (GCM) 10K type strain sequencing project: providing services to taxonomists for standard genome sequencing and annotation.</title>
        <authorList>
            <consortium name="The Broad Institute Genomics Platform"/>
            <consortium name="The Broad Institute Genome Sequencing Center for Infectious Disease"/>
            <person name="Wu L."/>
            <person name="Ma J."/>
        </authorList>
    </citation>
    <scope>NUCLEOTIDE SEQUENCE [LARGE SCALE GENOMIC DNA]</scope>
    <source>
        <strain evidence="2 3">JCM 11269</strain>
    </source>
</reference>
<feature type="transmembrane region" description="Helical" evidence="1">
    <location>
        <begin position="40"/>
        <end position="59"/>
    </location>
</feature>
<evidence type="ECO:0000313" key="3">
    <source>
        <dbReference type="Proteomes" id="UP001501072"/>
    </source>
</evidence>
<keyword evidence="1" id="KW-1133">Transmembrane helix</keyword>
<evidence type="ECO:0008006" key="4">
    <source>
        <dbReference type="Google" id="ProtNLM"/>
    </source>
</evidence>
<accession>A0ABN1T469</accession>
<keyword evidence="1" id="KW-0472">Membrane</keyword>
<keyword evidence="3" id="KW-1185">Reference proteome</keyword>
<dbReference type="RefSeq" id="WP_236560640.1">
    <property type="nucleotide sequence ID" value="NZ_BAAAHU010000053.1"/>
</dbReference>
<feature type="transmembrane region" description="Helical" evidence="1">
    <location>
        <begin position="12"/>
        <end position="34"/>
    </location>
</feature>
<gene>
    <name evidence="2" type="ORF">GCM10009564_44030</name>
</gene>
<comment type="caution">
    <text evidence="2">The sequence shown here is derived from an EMBL/GenBank/DDBJ whole genome shotgun (WGS) entry which is preliminary data.</text>
</comment>
<proteinExistence type="predicted"/>